<name>A0ABQ7WGR5_SOLTU</name>
<feature type="region of interest" description="Disordered" evidence="1">
    <location>
        <begin position="13"/>
        <end position="38"/>
    </location>
</feature>
<evidence type="ECO:0000313" key="4">
    <source>
        <dbReference type="Proteomes" id="UP000826656"/>
    </source>
</evidence>
<dbReference type="EMBL" id="JAIVGD010000013">
    <property type="protein sequence ID" value="KAH0761053.1"/>
    <property type="molecule type" value="Genomic_DNA"/>
</dbReference>
<comment type="caution">
    <text evidence="3">The sequence shown here is derived from an EMBL/GenBank/DDBJ whole genome shotgun (WGS) entry which is preliminary data.</text>
</comment>
<keyword evidence="4" id="KW-1185">Reference proteome</keyword>
<dbReference type="EMBL" id="JAIVGD010000002">
    <property type="protein sequence ID" value="KAH0779920.1"/>
    <property type="molecule type" value="Genomic_DNA"/>
</dbReference>
<dbReference type="Proteomes" id="UP000826656">
    <property type="component" value="Unassembled WGS sequence"/>
</dbReference>
<reference evidence="3 4" key="1">
    <citation type="journal article" date="2021" name="bioRxiv">
        <title>Chromosome-scale and haplotype-resolved genome assembly of a tetraploid potato cultivar.</title>
        <authorList>
            <person name="Sun H."/>
            <person name="Jiao W.-B."/>
            <person name="Krause K."/>
            <person name="Campoy J.A."/>
            <person name="Goel M."/>
            <person name="Folz-Donahue K."/>
            <person name="Kukat C."/>
            <person name="Huettel B."/>
            <person name="Schneeberger K."/>
        </authorList>
    </citation>
    <scope>NUCLEOTIDE SEQUENCE [LARGE SCALE GENOMIC DNA]</scope>
    <source>
        <strain evidence="3">SolTubOtavaFocal</strain>
        <tissue evidence="3">Leaves</tissue>
    </source>
</reference>
<evidence type="ECO:0000313" key="2">
    <source>
        <dbReference type="EMBL" id="KAH0761053.1"/>
    </source>
</evidence>
<proteinExistence type="predicted"/>
<accession>A0ABQ7WGR5</accession>
<sequence length="158" mass="18292">MVDLQTMFYHARSKGSLPSLPSENRKGKKKMTNDKAIGKTIEKERSSNKLVSGLEQKIRELEKDISDMCEWDKLLLSIYPSFETNTDKQPVTNQATFQNNPPPTVPSFIHLPRNTHILNYQYPPQHNTYASRPPYLTLRLQFPTLQTPRYQTPPHQVP</sequence>
<evidence type="ECO:0000313" key="3">
    <source>
        <dbReference type="EMBL" id="KAH0779920.1"/>
    </source>
</evidence>
<gene>
    <name evidence="3" type="ORF">KY290_006347</name>
    <name evidence="2" type="ORF">KY290_017126</name>
</gene>
<evidence type="ECO:0000256" key="1">
    <source>
        <dbReference type="SAM" id="MobiDB-lite"/>
    </source>
</evidence>
<protein>
    <submittedName>
        <fullName evidence="3">Uncharacterized protein</fullName>
    </submittedName>
</protein>
<organism evidence="3 4">
    <name type="scientific">Solanum tuberosum</name>
    <name type="common">Potato</name>
    <dbReference type="NCBI Taxonomy" id="4113"/>
    <lineage>
        <taxon>Eukaryota</taxon>
        <taxon>Viridiplantae</taxon>
        <taxon>Streptophyta</taxon>
        <taxon>Embryophyta</taxon>
        <taxon>Tracheophyta</taxon>
        <taxon>Spermatophyta</taxon>
        <taxon>Magnoliopsida</taxon>
        <taxon>eudicotyledons</taxon>
        <taxon>Gunneridae</taxon>
        <taxon>Pentapetalae</taxon>
        <taxon>asterids</taxon>
        <taxon>lamiids</taxon>
        <taxon>Solanales</taxon>
        <taxon>Solanaceae</taxon>
        <taxon>Solanoideae</taxon>
        <taxon>Solaneae</taxon>
        <taxon>Solanum</taxon>
    </lineage>
</organism>